<gene>
    <name evidence="6" type="ORF">C8D99_11772</name>
</gene>
<sequence length="101" mass="11372">MRLLFLEAPDGRTRVGFAVGKRQGKSHERNRGRRILKEGFRRLLPWMKAGVWVVASLRTGGMNAGAREVYYDLARALGNRGIMAGGWPGPDWDCTEEGRKE</sequence>
<evidence type="ECO:0000256" key="1">
    <source>
        <dbReference type="ARBA" id="ARBA00022694"/>
    </source>
</evidence>
<evidence type="ECO:0000313" key="6">
    <source>
        <dbReference type="EMBL" id="TDY56769.1"/>
    </source>
</evidence>
<keyword evidence="2" id="KW-0540">Nuclease</keyword>
<comment type="caution">
    <text evidence="6">The sequence shown here is derived from an EMBL/GenBank/DDBJ whole genome shotgun (WGS) entry which is preliminary data.</text>
</comment>
<evidence type="ECO:0000256" key="4">
    <source>
        <dbReference type="ARBA" id="ARBA00022801"/>
    </source>
</evidence>
<proteinExistence type="predicted"/>
<dbReference type="InterPro" id="IPR014721">
    <property type="entry name" value="Ribsml_uS5_D2-typ_fold_subgr"/>
</dbReference>
<dbReference type="InterPro" id="IPR020568">
    <property type="entry name" value="Ribosomal_Su5_D2-typ_SF"/>
</dbReference>
<protein>
    <submittedName>
        <fullName evidence="6">Ribonuclease P protein component</fullName>
    </submittedName>
</protein>
<keyword evidence="4" id="KW-0378">Hydrolase</keyword>
<dbReference type="SUPFAM" id="SSF54211">
    <property type="entry name" value="Ribosomal protein S5 domain 2-like"/>
    <property type="match status" value="1"/>
</dbReference>
<dbReference type="Proteomes" id="UP000295066">
    <property type="component" value="Unassembled WGS sequence"/>
</dbReference>
<keyword evidence="3" id="KW-0255">Endonuclease</keyword>
<dbReference type="AlphaFoldDB" id="A0A4R8M232"/>
<dbReference type="Pfam" id="PF00825">
    <property type="entry name" value="Ribonuclease_P"/>
    <property type="match status" value="1"/>
</dbReference>
<keyword evidence="5" id="KW-0694">RNA-binding</keyword>
<organism evidence="6 7">
    <name type="scientific">Aminivibrio pyruvatiphilus</name>
    <dbReference type="NCBI Taxonomy" id="1005740"/>
    <lineage>
        <taxon>Bacteria</taxon>
        <taxon>Thermotogati</taxon>
        <taxon>Synergistota</taxon>
        <taxon>Synergistia</taxon>
        <taxon>Synergistales</taxon>
        <taxon>Aminobacteriaceae</taxon>
        <taxon>Aminivibrio</taxon>
    </lineage>
</organism>
<keyword evidence="7" id="KW-1185">Reference proteome</keyword>
<accession>A0A4R8M232</accession>
<name>A0A4R8M232_9BACT</name>
<dbReference type="GO" id="GO:0008033">
    <property type="term" value="P:tRNA processing"/>
    <property type="evidence" value="ECO:0007669"/>
    <property type="project" value="UniProtKB-KW"/>
</dbReference>
<dbReference type="GO" id="GO:0004526">
    <property type="term" value="F:ribonuclease P activity"/>
    <property type="evidence" value="ECO:0007669"/>
    <property type="project" value="InterPro"/>
</dbReference>
<evidence type="ECO:0000256" key="5">
    <source>
        <dbReference type="ARBA" id="ARBA00022884"/>
    </source>
</evidence>
<evidence type="ECO:0000256" key="3">
    <source>
        <dbReference type="ARBA" id="ARBA00022759"/>
    </source>
</evidence>
<dbReference type="EMBL" id="SORI01000017">
    <property type="protein sequence ID" value="TDY56769.1"/>
    <property type="molecule type" value="Genomic_DNA"/>
</dbReference>
<dbReference type="InterPro" id="IPR000100">
    <property type="entry name" value="RNase_P"/>
</dbReference>
<dbReference type="GO" id="GO:0000049">
    <property type="term" value="F:tRNA binding"/>
    <property type="evidence" value="ECO:0007669"/>
    <property type="project" value="InterPro"/>
</dbReference>
<dbReference type="Gene3D" id="3.30.230.10">
    <property type="match status" value="1"/>
</dbReference>
<evidence type="ECO:0000256" key="2">
    <source>
        <dbReference type="ARBA" id="ARBA00022722"/>
    </source>
</evidence>
<reference evidence="6 7" key="1">
    <citation type="submission" date="2019-03" db="EMBL/GenBank/DDBJ databases">
        <title>Genomic Encyclopedia of Type Strains, Phase IV (KMG-IV): sequencing the most valuable type-strain genomes for metagenomic binning, comparative biology and taxonomic classification.</title>
        <authorList>
            <person name="Goeker M."/>
        </authorList>
    </citation>
    <scope>NUCLEOTIDE SEQUENCE [LARGE SCALE GENOMIC DNA]</scope>
    <source>
        <strain evidence="6 7">DSM 25964</strain>
    </source>
</reference>
<keyword evidence="1" id="KW-0819">tRNA processing</keyword>
<evidence type="ECO:0000313" key="7">
    <source>
        <dbReference type="Proteomes" id="UP000295066"/>
    </source>
</evidence>